<accession>A0A8W8IWS0</accession>
<dbReference type="InterPro" id="IPR036412">
    <property type="entry name" value="HAD-like_sf"/>
</dbReference>
<comment type="similarity">
    <text evidence="2">Belongs to the HAD-like hydrolase superfamily. CbbY/CbbZ/Gph/YieH family.</text>
</comment>
<name>A0A8W8IWS0_MAGGI</name>
<dbReference type="GO" id="GO:1990738">
    <property type="term" value="F:pseudouridine 5'-phosphatase activity"/>
    <property type="evidence" value="ECO:0007669"/>
    <property type="project" value="UniProtKB-EC"/>
</dbReference>
<keyword evidence="3" id="KW-0479">Metal-binding</keyword>
<evidence type="ECO:0000256" key="3">
    <source>
        <dbReference type="ARBA" id="ARBA00022723"/>
    </source>
</evidence>
<dbReference type="EC" id="3.1.3.96" evidence="7"/>
<dbReference type="EnsemblMetazoa" id="G15745.2">
    <property type="protein sequence ID" value="G15745.2:cds"/>
    <property type="gene ID" value="G15745"/>
</dbReference>
<dbReference type="GO" id="GO:0046872">
    <property type="term" value="F:metal ion binding"/>
    <property type="evidence" value="ECO:0007669"/>
    <property type="project" value="UniProtKB-KW"/>
</dbReference>
<dbReference type="Gene3D" id="1.10.150.240">
    <property type="entry name" value="Putative phosphatase, domain 2"/>
    <property type="match status" value="1"/>
</dbReference>
<dbReference type="Pfam" id="PF00702">
    <property type="entry name" value="Hydrolase"/>
    <property type="match status" value="1"/>
</dbReference>
<dbReference type="SFLD" id="SFLDG01135">
    <property type="entry name" value="C1.5.6:_HAD__Beta-PGM__Phospha"/>
    <property type="match status" value="1"/>
</dbReference>
<dbReference type="InterPro" id="IPR023198">
    <property type="entry name" value="PGP-like_dom2"/>
</dbReference>
<comment type="cofactor">
    <cofactor evidence="1">
        <name>Mg(2+)</name>
        <dbReference type="ChEBI" id="CHEBI:18420"/>
    </cofactor>
</comment>
<evidence type="ECO:0000256" key="1">
    <source>
        <dbReference type="ARBA" id="ARBA00001946"/>
    </source>
</evidence>
<dbReference type="PANTHER" id="PTHR18901:SF38">
    <property type="entry name" value="PSEUDOURIDINE-5'-PHOSPHATASE"/>
    <property type="match status" value="1"/>
</dbReference>
<keyword evidence="4" id="KW-0378">Hydrolase</keyword>
<comment type="catalytic activity">
    <reaction evidence="6">
        <text>psi-UMP + H2O = pseudouridine + phosphate</text>
        <dbReference type="Rhea" id="RHEA:10944"/>
        <dbReference type="ChEBI" id="CHEBI:15377"/>
        <dbReference type="ChEBI" id="CHEBI:17802"/>
        <dbReference type="ChEBI" id="CHEBI:43474"/>
        <dbReference type="ChEBI" id="CHEBI:58380"/>
        <dbReference type="EC" id="3.1.3.96"/>
    </reaction>
</comment>
<evidence type="ECO:0000256" key="2">
    <source>
        <dbReference type="ARBA" id="ARBA00006171"/>
    </source>
</evidence>
<dbReference type="OrthoDB" id="40579at2759"/>
<dbReference type="FunFam" id="1.10.150.240:FF:000001">
    <property type="entry name" value="Haloacid dehalogenase-like hydrolase domain"/>
    <property type="match status" value="1"/>
</dbReference>
<evidence type="ECO:0000313" key="9">
    <source>
        <dbReference type="EnsemblMetazoa" id="G15745.2:cds"/>
    </source>
</evidence>
<evidence type="ECO:0000256" key="6">
    <source>
        <dbReference type="ARBA" id="ARBA00052504"/>
    </source>
</evidence>
<dbReference type="InterPro" id="IPR006439">
    <property type="entry name" value="HAD-SF_hydro_IA"/>
</dbReference>
<dbReference type="FunFam" id="3.40.50.1000:FF:000055">
    <property type="entry name" value="Haloacid dehalogenase-like hydrolase family protein"/>
    <property type="match status" value="1"/>
</dbReference>
<evidence type="ECO:0000256" key="4">
    <source>
        <dbReference type="ARBA" id="ARBA00022801"/>
    </source>
</evidence>
<dbReference type="Gene3D" id="3.40.50.1000">
    <property type="entry name" value="HAD superfamily/HAD-like"/>
    <property type="match status" value="1"/>
</dbReference>
<dbReference type="InterPro" id="IPR023214">
    <property type="entry name" value="HAD_sf"/>
</dbReference>
<dbReference type="NCBIfam" id="TIGR01509">
    <property type="entry name" value="HAD-SF-IA-v3"/>
    <property type="match status" value="1"/>
</dbReference>
<reference evidence="9" key="1">
    <citation type="submission" date="2022-08" db="UniProtKB">
        <authorList>
            <consortium name="EnsemblMetazoa"/>
        </authorList>
    </citation>
    <scope>IDENTIFICATION</scope>
    <source>
        <strain evidence="9">05x7-T-G4-1.051#20</strain>
    </source>
</reference>
<dbReference type="EnsemblMetazoa" id="G15745.1">
    <property type="protein sequence ID" value="G15745.1:cds"/>
    <property type="gene ID" value="G15745"/>
</dbReference>
<dbReference type="OMA" id="IWCPHPG"/>
<evidence type="ECO:0000313" key="10">
    <source>
        <dbReference type="Proteomes" id="UP000005408"/>
    </source>
</evidence>
<dbReference type="AlphaFoldDB" id="A0A8W8IWS0"/>
<dbReference type="SFLD" id="SFLDG01129">
    <property type="entry name" value="C1.5:_HAD__Beta-PGM__Phosphata"/>
    <property type="match status" value="1"/>
</dbReference>
<organism evidence="9 10">
    <name type="scientific">Magallana gigas</name>
    <name type="common">Pacific oyster</name>
    <name type="synonym">Crassostrea gigas</name>
    <dbReference type="NCBI Taxonomy" id="29159"/>
    <lineage>
        <taxon>Eukaryota</taxon>
        <taxon>Metazoa</taxon>
        <taxon>Spiralia</taxon>
        <taxon>Lophotrochozoa</taxon>
        <taxon>Mollusca</taxon>
        <taxon>Bivalvia</taxon>
        <taxon>Autobranchia</taxon>
        <taxon>Pteriomorphia</taxon>
        <taxon>Ostreida</taxon>
        <taxon>Ostreoidea</taxon>
        <taxon>Ostreidae</taxon>
        <taxon>Magallana</taxon>
    </lineage>
</organism>
<evidence type="ECO:0000256" key="5">
    <source>
        <dbReference type="ARBA" id="ARBA00022842"/>
    </source>
</evidence>
<sequence>MAAPIVTPVTHVVFDVDGVLIDTEHLYTDIIQGIVGKYGKTFTMDIKVKQMGRKEPEAAKVVIESLDLPLTVDQYLQMSHEQQEKLFPSVELLPGAERLVKHLHKNGVPIATATGSHTQSFELKTSGQKDLFSLFHHCVLSGDDPECKHGKPAPDCFLLAAQRFPDNPDPSKVLVFEDAPNGVEAAHAAGMQCVWIPHKGINKETHRHLATLVLESLEDFRPEMFGLPPYDS</sequence>
<dbReference type="PANTHER" id="PTHR18901">
    <property type="entry name" value="2-DEOXYGLUCOSE-6-PHOSPHATE PHOSPHATASE 2"/>
    <property type="match status" value="1"/>
</dbReference>
<keyword evidence="10" id="KW-1185">Reference proteome</keyword>
<keyword evidence="5" id="KW-0460">Magnesium</keyword>
<dbReference type="Proteomes" id="UP000005408">
    <property type="component" value="Unassembled WGS sequence"/>
</dbReference>
<dbReference type="SFLD" id="SFLDS00003">
    <property type="entry name" value="Haloacid_Dehalogenase"/>
    <property type="match status" value="1"/>
</dbReference>
<evidence type="ECO:0000256" key="8">
    <source>
        <dbReference type="ARBA" id="ARBA00083904"/>
    </source>
</evidence>
<evidence type="ECO:0000256" key="7">
    <source>
        <dbReference type="ARBA" id="ARBA00066578"/>
    </source>
</evidence>
<protein>
    <recommendedName>
        <fullName evidence="7">pseudouridine 5'-phosphatase</fullName>
        <ecNumber evidence="7">3.1.3.96</ecNumber>
    </recommendedName>
    <alternativeName>
        <fullName evidence="8">Pseudouridine-5'-monophosphatase</fullName>
    </alternativeName>
</protein>
<proteinExistence type="inferred from homology"/>
<dbReference type="SUPFAM" id="SSF56784">
    <property type="entry name" value="HAD-like"/>
    <property type="match status" value="1"/>
</dbReference>